<protein>
    <recommendedName>
        <fullName evidence="3">Transposase</fullName>
    </recommendedName>
</protein>
<name>A0A1E7YKL0_9PROT</name>
<comment type="caution">
    <text evidence="1">The sequence shown here is derived from an EMBL/GenBank/DDBJ whole genome shotgun (WGS) entry which is preliminary data.</text>
</comment>
<dbReference type="NCBIfam" id="NF047593">
    <property type="entry name" value="IS66_ISAeme5_TnpA"/>
    <property type="match status" value="1"/>
</dbReference>
<dbReference type="SUPFAM" id="SSF48295">
    <property type="entry name" value="TrpR-like"/>
    <property type="match status" value="1"/>
</dbReference>
<proteinExistence type="predicted"/>
<dbReference type="EMBL" id="LZYE01000336">
    <property type="protein sequence ID" value="OFC30415.1"/>
    <property type="molecule type" value="Genomic_DNA"/>
</dbReference>
<evidence type="ECO:0000313" key="1">
    <source>
        <dbReference type="EMBL" id="OFC30415.1"/>
    </source>
</evidence>
<accession>A0A1E7YKL0</accession>
<dbReference type="Proteomes" id="UP000175616">
    <property type="component" value="Unassembled WGS sequence"/>
</dbReference>
<dbReference type="InterPro" id="IPR010921">
    <property type="entry name" value="Trp_repressor/repl_initiator"/>
</dbReference>
<dbReference type="AlphaFoldDB" id="A0A1E7YKL0"/>
<evidence type="ECO:0000313" key="2">
    <source>
        <dbReference type="Proteomes" id="UP000175616"/>
    </source>
</evidence>
<reference evidence="1 2" key="1">
    <citation type="submission" date="2016-06" db="EMBL/GenBank/DDBJ databases">
        <title>Gene turnover analysis identifies the evolutionary adaptation of the extremophile Acidithiobacillus caldus.</title>
        <authorList>
            <person name="Zhang X."/>
        </authorList>
    </citation>
    <scope>NUCLEOTIDE SEQUENCE [LARGE SCALE GENOMIC DNA]</scope>
    <source>
        <strain evidence="1 2">DX</strain>
    </source>
</reference>
<organism evidence="1 2">
    <name type="scientific">Acidithiobacillus caldus</name>
    <dbReference type="NCBI Taxonomy" id="33059"/>
    <lineage>
        <taxon>Bacteria</taxon>
        <taxon>Pseudomonadati</taxon>
        <taxon>Pseudomonadota</taxon>
        <taxon>Acidithiobacillia</taxon>
        <taxon>Acidithiobacillales</taxon>
        <taxon>Acidithiobacillaceae</taxon>
        <taxon>Acidithiobacillus</taxon>
    </lineage>
</organism>
<sequence>MDQGNEARLRRVAHWQAKVDEQENSGLSVREFCAERGLAPSQFYYWRRRLSAVGVEGLPGEVDPEVGKTPAFVELDLGRPTAAQKALPLEIRLDLGGGCTLSIRRG</sequence>
<dbReference type="GO" id="GO:0043565">
    <property type="term" value="F:sequence-specific DNA binding"/>
    <property type="evidence" value="ECO:0007669"/>
    <property type="project" value="InterPro"/>
</dbReference>
<evidence type="ECO:0008006" key="3">
    <source>
        <dbReference type="Google" id="ProtNLM"/>
    </source>
</evidence>
<dbReference type="RefSeq" id="WP_004870692.1">
    <property type="nucleotide sequence ID" value="NZ_JAAOMI010000051.1"/>
</dbReference>
<gene>
    <name evidence="1" type="ORF">BAE27_11800</name>
</gene>